<dbReference type="EMBL" id="JADGMQ010000005">
    <property type="protein sequence ID" value="MBI1620924.1"/>
    <property type="molecule type" value="Genomic_DNA"/>
</dbReference>
<evidence type="ECO:0000313" key="3">
    <source>
        <dbReference type="EMBL" id="MBI1620924.1"/>
    </source>
</evidence>
<sequence length="187" mass="21147">MRQSGKRKFELRYFSRDDAGSVVVEFAVLAIPFSLLVFAILESCISFAGNQLLMNATDEVARELRTGQVRVRDLDKDEKKNIAFVRGKVCEKIEIIVSKGCPGLLVDLKSYSTFTEAADARIKFKNDDVDDSDFGAELGKSGTINQLRTFYRWPVMTDILRQSMSNIKGGKTLHYASVTWRNELFDD</sequence>
<keyword evidence="4" id="KW-1185">Reference proteome</keyword>
<reference evidence="3 4" key="1">
    <citation type="submission" date="2020-10" db="EMBL/GenBank/DDBJ databases">
        <title>Aquamicrobium zhengzhouensis sp. nov., a exopolysaccharide producing bacterium isolated from farmland soil.</title>
        <authorList>
            <person name="Wang X."/>
        </authorList>
    </citation>
    <scope>NUCLEOTIDE SEQUENCE [LARGE SCALE GENOMIC DNA]</scope>
    <source>
        <strain evidence="4">cd-1</strain>
    </source>
</reference>
<keyword evidence="1" id="KW-0812">Transmembrane</keyword>
<protein>
    <submittedName>
        <fullName evidence="3">Pilus assembly protein</fullName>
    </submittedName>
</protein>
<evidence type="ECO:0000313" key="4">
    <source>
        <dbReference type="Proteomes" id="UP000601789"/>
    </source>
</evidence>
<feature type="transmembrane region" description="Helical" evidence="1">
    <location>
        <begin position="21"/>
        <end position="41"/>
    </location>
</feature>
<keyword evidence="1" id="KW-1133">Transmembrane helix</keyword>
<evidence type="ECO:0000256" key="1">
    <source>
        <dbReference type="SAM" id="Phobius"/>
    </source>
</evidence>
<organism evidence="3 4">
    <name type="scientific">Aquamicrobium zhengzhouense</name>
    <dbReference type="NCBI Taxonomy" id="2781738"/>
    <lineage>
        <taxon>Bacteria</taxon>
        <taxon>Pseudomonadati</taxon>
        <taxon>Pseudomonadota</taxon>
        <taxon>Alphaproteobacteria</taxon>
        <taxon>Hyphomicrobiales</taxon>
        <taxon>Phyllobacteriaceae</taxon>
        <taxon>Aquamicrobium</taxon>
    </lineage>
</organism>
<dbReference type="Pfam" id="PF07811">
    <property type="entry name" value="TadE"/>
    <property type="match status" value="1"/>
</dbReference>
<proteinExistence type="predicted"/>
<gene>
    <name evidence="3" type="ORF">IOD40_09650</name>
</gene>
<comment type="caution">
    <text evidence="3">The sequence shown here is derived from an EMBL/GenBank/DDBJ whole genome shotgun (WGS) entry which is preliminary data.</text>
</comment>
<name>A0ABS0SC94_9HYPH</name>
<evidence type="ECO:0000259" key="2">
    <source>
        <dbReference type="Pfam" id="PF07811"/>
    </source>
</evidence>
<accession>A0ABS0SC94</accession>
<dbReference type="Proteomes" id="UP000601789">
    <property type="component" value="Unassembled WGS sequence"/>
</dbReference>
<keyword evidence="1" id="KW-0472">Membrane</keyword>
<dbReference type="InterPro" id="IPR012495">
    <property type="entry name" value="TadE-like_dom"/>
</dbReference>
<feature type="domain" description="TadE-like" evidence="2">
    <location>
        <begin position="20"/>
        <end position="62"/>
    </location>
</feature>